<dbReference type="AlphaFoldDB" id="A0A317XPY7"/>
<proteinExistence type="predicted"/>
<sequence length="51" mass="5662">QSLQSHSDACLHCPCSSRLVSSRHGCQLRLPCSFLFVFFICFVSLSLSLSL</sequence>
<evidence type="ECO:0000256" key="1">
    <source>
        <dbReference type="SAM" id="Phobius"/>
    </source>
</evidence>
<dbReference type="Proteomes" id="UP000246740">
    <property type="component" value="Unassembled WGS sequence"/>
</dbReference>
<protein>
    <submittedName>
        <fullName evidence="2">Uncharacterized protein</fullName>
    </submittedName>
</protein>
<evidence type="ECO:0000313" key="3">
    <source>
        <dbReference type="Proteomes" id="UP000246740"/>
    </source>
</evidence>
<dbReference type="InParanoid" id="A0A317XPY7"/>
<reference evidence="2 3" key="1">
    <citation type="journal article" date="2018" name="Mol. Biol. Evol.">
        <title>Broad Genomic Sampling Reveals a Smut Pathogenic Ancestry of the Fungal Clade Ustilaginomycotina.</title>
        <authorList>
            <person name="Kijpornyongpan T."/>
            <person name="Mondo S.J."/>
            <person name="Barry K."/>
            <person name="Sandor L."/>
            <person name="Lee J."/>
            <person name="Lipzen A."/>
            <person name="Pangilinan J."/>
            <person name="LaButti K."/>
            <person name="Hainaut M."/>
            <person name="Henrissat B."/>
            <person name="Grigoriev I.V."/>
            <person name="Spatafora J.W."/>
            <person name="Aime M.C."/>
        </authorList>
    </citation>
    <scope>NUCLEOTIDE SEQUENCE [LARGE SCALE GENOMIC DNA]</scope>
    <source>
        <strain evidence="2 3">MCA 3645</strain>
    </source>
</reference>
<keyword evidence="1" id="KW-0812">Transmembrane</keyword>
<keyword evidence="1" id="KW-0472">Membrane</keyword>
<keyword evidence="3" id="KW-1185">Reference proteome</keyword>
<gene>
    <name evidence="2" type="ORF">BCV70DRAFT_236782</name>
</gene>
<evidence type="ECO:0000313" key="2">
    <source>
        <dbReference type="EMBL" id="PWZ00376.1"/>
    </source>
</evidence>
<name>A0A317XPY7_9BASI</name>
<feature type="transmembrane region" description="Helical" evidence="1">
    <location>
        <begin position="28"/>
        <end position="49"/>
    </location>
</feature>
<organism evidence="2 3">
    <name type="scientific">Testicularia cyperi</name>
    <dbReference type="NCBI Taxonomy" id="1882483"/>
    <lineage>
        <taxon>Eukaryota</taxon>
        <taxon>Fungi</taxon>
        <taxon>Dikarya</taxon>
        <taxon>Basidiomycota</taxon>
        <taxon>Ustilaginomycotina</taxon>
        <taxon>Ustilaginomycetes</taxon>
        <taxon>Ustilaginales</taxon>
        <taxon>Anthracoideaceae</taxon>
        <taxon>Testicularia</taxon>
    </lineage>
</organism>
<keyword evidence="1" id="KW-1133">Transmembrane helix</keyword>
<dbReference type="EMBL" id="KZ819192">
    <property type="protein sequence ID" value="PWZ00376.1"/>
    <property type="molecule type" value="Genomic_DNA"/>
</dbReference>
<feature type="non-terminal residue" evidence="2">
    <location>
        <position position="1"/>
    </location>
</feature>
<accession>A0A317XPY7</accession>